<dbReference type="STRING" id="626887.J057_00754"/>
<dbReference type="PATRIC" id="fig|626887.3.peg.140"/>
<dbReference type="GO" id="GO:0003677">
    <property type="term" value="F:DNA binding"/>
    <property type="evidence" value="ECO:0007669"/>
    <property type="project" value="InterPro"/>
</dbReference>
<dbReference type="Gene3D" id="1.10.260.40">
    <property type="entry name" value="lambda repressor-like DNA-binding domains"/>
    <property type="match status" value="1"/>
</dbReference>
<dbReference type="EMBL" id="APLQ01000005">
    <property type="protein sequence ID" value="ENO17150.1"/>
    <property type="molecule type" value="Genomic_DNA"/>
</dbReference>
<accession>N6W3N7</accession>
<evidence type="ECO:0008006" key="3">
    <source>
        <dbReference type="Google" id="ProtNLM"/>
    </source>
</evidence>
<gene>
    <name evidence="1" type="ORF">J057_00754</name>
</gene>
<reference evidence="1 2" key="1">
    <citation type="journal article" date="2013" name="Genome Announc.">
        <title>Genome Sequence of the Polycyclic Aromatic Hydrocarbon-Degrading Bacterium Strain Marinobacter nanhaiticus D15-8WT.</title>
        <authorList>
            <person name="Cui Z."/>
            <person name="Gao W."/>
            <person name="Li Q."/>
            <person name="Xu G."/>
            <person name="Zheng L."/>
        </authorList>
    </citation>
    <scope>NUCLEOTIDE SEQUENCE [LARGE SCALE GENOMIC DNA]</scope>
    <source>
        <strain evidence="1 2">D15-8W</strain>
    </source>
</reference>
<proteinExistence type="predicted"/>
<dbReference type="InterPro" id="IPR010982">
    <property type="entry name" value="Lambda_DNA-bd_dom_sf"/>
</dbReference>
<name>N6W3N7_9GAMM</name>
<dbReference type="Proteomes" id="UP000013165">
    <property type="component" value="Unassembled WGS sequence"/>
</dbReference>
<evidence type="ECO:0000313" key="1">
    <source>
        <dbReference type="EMBL" id="ENO17150.1"/>
    </source>
</evidence>
<dbReference type="HOGENOM" id="CLU_2409785_0_0_6"/>
<dbReference type="AlphaFoldDB" id="N6W3N7"/>
<protein>
    <recommendedName>
        <fullName evidence="3">Addiction module antidote protein, HigA family</fullName>
    </recommendedName>
</protein>
<dbReference type="SUPFAM" id="SSF47413">
    <property type="entry name" value="lambda repressor-like DNA-binding domains"/>
    <property type="match status" value="1"/>
</dbReference>
<comment type="caution">
    <text evidence="1">The sequence shown here is derived from an EMBL/GenBank/DDBJ whole genome shotgun (WGS) entry which is preliminary data.</text>
</comment>
<evidence type="ECO:0000313" key="2">
    <source>
        <dbReference type="Proteomes" id="UP000013165"/>
    </source>
</evidence>
<keyword evidence="2" id="KW-1185">Reference proteome</keyword>
<organism evidence="1 2">
    <name type="scientific">Marinobacter nanhaiticus D15-8W</name>
    <dbReference type="NCBI Taxonomy" id="626887"/>
    <lineage>
        <taxon>Bacteria</taxon>
        <taxon>Pseudomonadati</taxon>
        <taxon>Pseudomonadota</taxon>
        <taxon>Gammaproteobacteria</taxon>
        <taxon>Pseudomonadales</taxon>
        <taxon>Marinobacteraceae</taxon>
        <taxon>Marinobacter</taxon>
    </lineage>
</organism>
<sequence length="92" mass="10552">MIAEYVNSQGLNKTELVKRLGLARVNFYALMRGDLRVTPKWAVALEKELGFDAEQMLEAQAEYDLWKARVALQEYRAEQPVPQSKQMSFAMA</sequence>